<dbReference type="Pfam" id="PF00378">
    <property type="entry name" value="ECH_1"/>
    <property type="match status" value="1"/>
</dbReference>
<dbReference type="CDD" id="cd06558">
    <property type="entry name" value="crotonase-like"/>
    <property type="match status" value="1"/>
</dbReference>
<evidence type="ECO:0000256" key="1">
    <source>
        <dbReference type="ARBA" id="ARBA00005254"/>
    </source>
</evidence>
<evidence type="ECO:0000313" key="4">
    <source>
        <dbReference type="Proteomes" id="UP000199541"/>
    </source>
</evidence>
<organism evidence="2 5">
    <name type="scientific">Allgaiera indica</name>
    <dbReference type="NCBI Taxonomy" id="765699"/>
    <lineage>
        <taxon>Bacteria</taxon>
        <taxon>Pseudomonadati</taxon>
        <taxon>Pseudomonadota</taxon>
        <taxon>Alphaproteobacteria</taxon>
        <taxon>Rhodobacterales</taxon>
        <taxon>Paracoccaceae</taxon>
        <taxon>Allgaiera</taxon>
    </lineage>
</organism>
<dbReference type="GO" id="GO:0003824">
    <property type="term" value="F:catalytic activity"/>
    <property type="evidence" value="ECO:0007669"/>
    <property type="project" value="UniProtKB-ARBA"/>
</dbReference>
<dbReference type="PANTHER" id="PTHR43459">
    <property type="entry name" value="ENOYL-COA HYDRATASE"/>
    <property type="match status" value="1"/>
</dbReference>
<sequence>MGLSITNDGPIRVLTLDEPGRRNPVGHGVRLALRDALSDAEREPEVSGVVLTGAGGQFSAGGDIRDQQGVSDIHVARDRFTLMKELLGRMARLSKPLVAAVEGWAAGGGFSLAVICETVVAAEDAHFAASFGTIGLFPDMRLLATLPARIGAGRAQRIFLSSGRIDAAEALRLGAVDEVVPPGAALKRAVEIARAGAALAPLPRMLVKDYYAAEIDRALDYERELQPFLMFSTDASEGRAAFFEKRKPAFKGK</sequence>
<dbReference type="InterPro" id="IPR029045">
    <property type="entry name" value="ClpP/crotonase-like_dom_sf"/>
</dbReference>
<dbReference type="Proteomes" id="UP000634647">
    <property type="component" value="Unassembled WGS sequence"/>
</dbReference>
<dbReference type="AlphaFoldDB" id="A0AAN4UT46"/>
<dbReference type="EMBL" id="FNOB01000014">
    <property type="protein sequence ID" value="SDX34004.1"/>
    <property type="molecule type" value="Genomic_DNA"/>
</dbReference>
<keyword evidence="4" id="KW-1185">Reference proteome</keyword>
<proteinExistence type="inferred from homology"/>
<dbReference type="Gene3D" id="3.90.226.10">
    <property type="entry name" value="2-enoyl-CoA Hydratase, Chain A, domain 1"/>
    <property type="match status" value="1"/>
</dbReference>
<accession>A0AAN4UT46</accession>
<dbReference type="RefSeq" id="WP_035846954.1">
    <property type="nucleotide sequence ID" value="NZ_BNAB01000014.1"/>
</dbReference>
<dbReference type="SUPFAM" id="SSF52096">
    <property type="entry name" value="ClpP/crotonase"/>
    <property type="match status" value="1"/>
</dbReference>
<dbReference type="Gene3D" id="1.10.12.10">
    <property type="entry name" value="Lyase 2-enoyl-coa Hydratase, Chain A, domain 2"/>
    <property type="match status" value="1"/>
</dbReference>
<dbReference type="PANTHER" id="PTHR43459:SF1">
    <property type="entry name" value="EG:BACN32G11.4 PROTEIN"/>
    <property type="match status" value="1"/>
</dbReference>
<reference evidence="2" key="3">
    <citation type="submission" date="2023-06" db="EMBL/GenBank/DDBJ databases">
        <authorList>
            <person name="Sun Q."/>
            <person name="Zhou Y."/>
        </authorList>
    </citation>
    <scope>NUCLEOTIDE SEQUENCE</scope>
    <source>
        <strain evidence="2">CGMCC 1.10859</strain>
    </source>
</reference>
<evidence type="ECO:0000313" key="3">
    <source>
        <dbReference type="EMBL" id="SDX34004.1"/>
    </source>
</evidence>
<comment type="similarity">
    <text evidence="1">Belongs to the enoyl-CoA hydratase/isomerase family.</text>
</comment>
<reference evidence="3 4" key="2">
    <citation type="submission" date="2016-10" db="EMBL/GenBank/DDBJ databases">
        <authorList>
            <person name="Varghese N."/>
            <person name="Submissions S."/>
        </authorList>
    </citation>
    <scope>NUCLEOTIDE SEQUENCE [LARGE SCALE GENOMIC DNA]</scope>
    <source>
        <strain evidence="3 4">DSM 24802</strain>
    </source>
</reference>
<dbReference type="InterPro" id="IPR014748">
    <property type="entry name" value="Enoyl-CoA_hydra_C"/>
</dbReference>
<evidence type="ECO:0000313" key="5">
    <source>
        <dbReference type="Proteomes" id="UP000634647"/>
    </source>
</evidence>
<dbReference type="InterPro" id="IPR001753">
    <property type="entry name" value="Enoyl-CoA_hydra/iso"/>
</dbReference>
<dbReference type="Proteomes" id="UP000199541">
    <property type="component" value="Unassembled WGS sequence"/>
</dbReference>
<evidence type="ECO:0000313" key="2">
    <source>
        <dbReference type="EMBL" id="GHE04025.1"/>
    </source>
</evidence>
<protein>
    <submittedName>
        <fullName evidence="2 3">Enoyl-CoA hydratase</fullName>
    </submittedName>
</protein>
<reference evidence="2" key="1">
    <citation type="journal article" date="2014" name="Int. J. Syst. Evol. Microbiol.">
        <title>Complete genome sequence of Corynebacterium casei LMG S-19264T (=DSM 44701T), isolated from a smear-ripened cheese.</title>
        <authorList>
            <consortium name="US DOE Joint Genome Institute (JGI-PGF)"/>
            <person name="Walter F."/>
            <person name="Albersmeier A."/>
            <person name="Kalinowski J."/>
            <person name="Ruckert C."/>
        </authorList>
    </citation>
    <scope>NUCLEOTIDE SEQUENCE</scope>
    <source>
        <strain evidence="2">CGMCC 1.10859</strain>
    </source>
</reference>
<comment type="caution">
    <text evidence="2">The sequence shown here is derived from an EMBL/GenBank/DDBJ whole genome shotgun (WGS) entry which is preliminary data.</text>
</comment>
<gene>
    <name evidence="2" type="ORF">GCM10008024_29570</name>
    <name evidence="3" type="ORF">SAMN05444006_11423</name>
</gene>
<dbReference type="EMBL" id="BNAB01000014">
    <property type="protein sequence ID" value="GHE04025.1"/>
    <property type="molecule type" value="Genomic_DNA"/>
</dbReference>
<name>A0AAN4UT46_9RHOB</name>